<evidence type="ECO:0000313" key="10">
    <source>
        <dbReference type="EMBL" id="PJE69045.1"/>
    </source>
</evidence>
<comment type="catalytic activity">
    <reaction evidence="6">
        <text>tRNA(His) + L-histidine + ATP = L-histidyl-tRNA(His) + AMP + diphosphate + H(+)</text>
        <dbReference type="Rhea" id="RHEA:17313"/>
        <dbReference type="Rhea" id="RHEA-COMP:9665"/>
        <dbReference type="Rhea" id="RHEA-COMP:9689"/>
        <dbReference type="ChEBI" id="CHEBI:15378"/>
        <dbReference type="ChEBI" id="CHEBI:30616"/>
        <dbReference type="ChEBI" id="CHEBI:33019"/>
        <dbReference type="ChEBI" id="CHEBI:57595"/>
        <dbReference type="ChEBI" id="CHEBI:78442"/>
        <dbReference type="ChEBI" id="CHEBI:78527"/>
        <dbReference type="ChEBI" id="CHEBI:456215"/>
        <dbReference type="EC" id="6.1.1.21"/>
    </reaction>
</comment>
<evidence type="ECO:0000256" key="5">
    <source>
        <dbReference type="ARBA" id="ARBA00022917"/>
    </source>
</evidence>
<accession>A0A2M8L5C8</accession>
<dbReference type="GO" id="GO:0005524">
    <property type="term" value="F:ATP binding"/>
    <property type="evidence" value="ECO:0007669"/>
    <property type="project" value="UniProtKB-KW"/>
</dbReference>
<evidence type="ECO:0000256" key="4">
    <source>
        <dbReference type="ARBA" id="ARBA00022840"/>
    </source>
</evidence>
<gene>
    <name evidence="10" type="primary">hisS</name>
    <name evidence="10" type="ORF">COU96_01895</name>
</gene>
<dbReference type="Gene3D" id="3.30.930.10">
    <property type="entry name" value="Bira Bifunctional Protein, Domain 2"/>
    <property type="match status" value="1"/>
</dbReference>
<keyword evidence="4" id="KW-0067">ATP-binding</keyword>
<dbReference type="InterPro" id="IPR045864">
    <property type="entry name" value="aa-tRNA-synth_II/BPL/LPL"/>
</dbReference>
<dbReference type="InterPro" id="IPR041715">
    <property type="entry name" value="HisRS-like_core"/>
</dbReference>
<evidence type="ECO:0000256" key="1">
    <source>
        <dbReference type="ARBA" id="ARBA00008226"/>
    </source>
</evidence>
<evidence type="ECO:0000256" key="2">
    <source>
        <dbReference type="ARBA" id="ARBA00012815"/>
    </source>
</evidence>
<dbReference type="InterPro" id="IPR015807">
    <property type="entry name" value="His-tRNA-ligase"/>
</dbReference>
<dbReference type="SUPFAM" id="SSF55681">
    <property type="entry name" value="Class II aaRS and biotin synthetases"/>
    <property type="match status" value="1"/>
</dbReference>
<dbReference type="Pfam" id="PF13393">
    <property type="entry name" value="tRNA-synt_His"/>
    <property type="match status" value="1"/>
</dbReference>
<dbReference type="PANTHER" id="PTHR11476">
    <property type="entry name" value="HISTIDYL-TRNA SYNTHETASE"/>
    <property type="match status" value="1"/>
</dbReference>
<proteinExistence type="inferred from homology"/>
<dbReference type="GO" id="GO:0004821">
    <property type="term" value="F:histidine-tRNA ligase activity"/>
    <property type="evidence" value="ECO:0007669"/>
    <property type="project" value="UniProtKB-UniRule"/>
</dbReference>
<feature type="binding site" evidence="8">
    <location>
        <position position="257"/>
    </location>
    <ligand>
        <name>L-histidine</name>
        <dbReference type="ChEBI" id="CHEBI:57595"/>
    </ligand>
</feature>
<dbReference type="PANTHER" id="PTHR11476:SF7">
    <property type="entry name" value="HISTIDINE--TRNA LIGASE"/>
    <property type="match status" value="1"/>
</dbReference>
<dbReference type="InterPro" id="IPR006195">
    <property type="entry name" value="aa-tRNA-synth_II"/>
</dbReference>
<name>A0A2M8L5C8_9BACT</name>
<organism evidence="10 11">
    <name type="scientific">Candidatus Shapirobacteria bacterium CG10_big_fil_rev_8_21_14_0_10_38_14</name>
    <dbReference type="NCBI Taxonomy" id="1974483"/>
    <lineage>
        <taxon>Bacteria</taxon>
        <taxon>Candidatus Shapironibacteriota</taxon>
    </lineage>
</organism>
<sequence>MTKKPKPQTLKGFRDFLPEDMVIRQKVINTLKAVFESYGFEPVETPSLEYSSTLLGKYGKDADKMVYTFRDKGGRKVGLIYDLTVPISKVLALYSGKIPLPFRRYQIQRIWRAENPQKGRYREILQCDIDSFGVTSPLADAEIIAIIYSCLKALDFKKFTIKINSRQVLFKLMGDLNITQKDQQLSILRTIDKLGKQTEKEVKTELEQKGLLGKKIEKLFSLIKSAKPDKNLKQLFNYLNNFGIDEKFYRFDPTLVRGLDYYTGPVFETYVEKPKIGSITGGGRFDNLIANLGGPNTPATGTTIGLDRICDVIKEQNLWPEISPNLNKVLVTVFSPEYLEKSIELSK</sequence>
<evidence type="ECO:0000256" key="3">
    <source>
        <dbReference type="ARBA" id="ARBA00022741"/>
    </source>
</evidence>
<dbReference type="EC" id="6.1.1.21" evidence="2 7"/>
<feature type="binding site" evidence="8">
    <location>
        <position position="130"/>
    </location>
    <ligand>
        <name>L-histidine</name>
        <dbReference type="ChEBI" id="CHEBI:57595"/>
    </ligand>
</feature>
<dbReference type="EMBL" id="PFEL01000069">
    <property type="protein sequence ID" value="PJE69045.1"/>
    <property type="molecule type" value="Genomic_DNA"/>
</dbReference>
<dbReference type="NCBIfam" id="TIGR00442">
    <property type="entry name" value="hisS"/>
    <property type="match status" value="1"/>
</dbReference>
<dbReference type="AlphaFoldDB" id="A0A2M8L5C8"/>
<feature type="binding site" evidence="8">
    <location>
        <position position="126"/>
    </location>
    <ligand>
        <name>L-histidine</name>
        <dbReference type="ChEBI" id="CHEBI:57595"/>
    </ligand>
</feature>
<reference evidence="11" key="1">
    <citation type="submission" date="2017-09" db="EMBL/GenBank/DDBJ databases">
        <title>Depth-based differentiation of microbial function through sediment-hosted aquifers and enrichment of novel symbionts in the deep terrestrial subsurface.</title>
        <authorList>
            <person name="Probst A.J."/>
            <person name="Ladd B."/>
            <person name="Jarett J.K."/>
            <person name="Geller-Mcgrath D.E."/>
            <person name="Sieber C.M.K."/>
            <person name="Emerson J.B."/>
            <person name="Anantharaman K."/>
            <person name="Thomas B.C."/>
            <person name="Malmstrom R."/>
            <person name="Stieglmeier M."/>
            <person name="Klingl A."/>
            <person name="Woyke T."/>
            <person name="Ryan C.M."/>
            <person name="Banfield J.F."/>
        </authorList>
    </citation>
    <scope>NUCLEOTIDE SEQUENCE [LARGE SCALE GENOMIC DNA]</scope>
</reference>
<keyword evidence="10" id="KW-0436">Ligase</keyword>
<feature type="non-terminal residue" evidence="10">
    <location>
        <position position="347"/>
    </location>
</feature>
<comment type="similarity">
    <text evidence="1">Belongs to the class-II aminoacyl-tRNA synthetase family.</text>
</comment>
<comment type="caution">
    <text evidence="10">The sequence shown here is derived from an EMBL/GenBank/DDBJ whole genome shotgun (WGS) entry which is preliminary data.</text>
</comment>
<feature type="binding site" evidence="8">
    <location>
        <position position="112"/>
    </location>
    <ligand>
        <name>L-histidine</name>
        <dbReference type="ChEBI" id="CHEBI:57595"/>
    </ligand>
</feature>
<dbReference type="GO" id="GO:0005737">
    <property type="term" value="C:cytoplasm"/>
    <property type="evidence" value="ECO:0007669"/>
    <property type="project" value="UniProtKB-UniRule"/>
</dbReference>
<protein>
    <recommendedName>
        <fullName evidence="2 7">Histidine--tRNA ligase</fullName>
        <ecNumber evidence="2 7">6.1.1.21</ecNumber>
    </recommendedName>
</protein>
<feature type="binding site" evidence="8">
    <location>
        <begin position="82"/>
        <end position="84"/>
    </location>
    <ligand>
        <name>L-histidine</name>
        <dbReference type="ChEBI" id="CHEBI:57595"/>
    </ligand>
</feature>
<evidence type="ECO:0000259" key="9">
    <source>
        <dbReference type="PROSITE" id="PS50862"/>
    </source>
</evidence>
<dbReference type="Proteomes" id="UP000229500">
    <property type="component" value="Unassembled WGS sequence"/>
</dbReference>
<evidence type="ECO:0000256" key="6">
    <source>
        <dbReference type="ARBA" id="ARBA00047639"/>
    </source>
</evidence>
<evidence type="ECO:0000256" key="8">
    <source>
        <dbReference type="PIRSR" id="PIRSR001549-1"/>
    </source>
</evidence>
<evidence type="ECO:0000313" key="11">
    <source>
        <dbReference type="Proteomes" id="UP000229500"/>
    </source>
</evidence>
<feature type="binding site" evidence="8">
    <location>
        <begin position="261"/>
        <end position="262"/>
    </location>
    <ligand>
        <name>L-histidine</name>
        <dbReference type="ChEBI" id="CHEBI:57595"/>
    </ligand>
</feature>
<evidence type="ECO:0000256" key="7">
    <source>
        <dbReference type="NCBIfam" id="TIGR00442"/>
    </source>
</evidence>
<feature type="domain" description="Aminoacyl-transfer RNA synthetases class-II family profile" evidence="9">
    <location>
        <begin position="1"/>
        <end position="324"/>
    </location>
</feature>
<keyword evidence="3" id="KW-0547">Nucleotide-binding</keyword>
<dbReference type="GO" id="GO:0006427">
    <property type="term" value="P:histidyl-tRNA aminoacylation"/>
    <property type="evidence" value="ECO:0007669"/>
    <property type="project" value="UniProtKB-UniRule"/>
</dbReference>
<dbReference type="InterPro" id="IPR004516">
    <property type="entry name" value="HisRS/HisZ"/>
</dbReference>
<dbReference type="CDD" id="cd00773">
    <property type="entry name" value="HisRS-like_core"/>
    <property type="match status" value="1"/>
</dbReference>
<dbReference type="PROSITE" id="PS50862">
    <property type="entry name" value="AA_TRNA_LIGASE_II"/>
    <property type="match status" value="1"/>
</dbReference>
<dbReference type="PIRSF" id="PIRSF001549">
    <property type="entry name" value="His-tRNA_synth"/>
    <property type="match status" value="1"/>
</dbReference>
<keyword evidence="5" id="KW-0648">Protein biosynthesis</keyword>